<dbReference type="Proteomes" id="UP000320244">
    <property type="component" value="Unassembled WGS sequence"/>
</dbReference>
<evidence type="ECO:0000313" key="16">
    <source>
        <dbReference type="Proteomes" id="UP000320244"/>
    </source>
</evidence>
<dbReference type="InterPro" id="IPR036188">
    <property type="entry name" value="FAD/NAD-bd_sf"/>
</dbReference>
<accession>A0A563DWC7</accession>
<dbReference type="GO" id="GO:0033765">
    <property type="term" value="F:steroid dehydrogenase activity, acting on the CH-CH group of donors"/>
    <property type="evidence" value="ECO:0007669"/>
    <property type="project" value="UniProtKB-ARBA"/>
</dbReference>
<comment type="caution">
    <text evidence="15">The sequence shown here is derived from an EMBL/GenBank/DDBJ whole genome shotgun (WGS) entry which is preliminary data.</text>
</comment>
<reference evidence="15 16" key="1">
    <citation type="submission" date="2019-05" db="EMBL/GenBank/DDBJ databases">
        <authorList>
            <person name="Lee S.D."/>
        </authorList>
    </citation>
    <scope>NUCLEOTIDE SEQUENCE [LARGE SCALE GENOMIC DNA]</scope>
    <source>
        <strain evidence="15 16">C5-26</strain>
    </source>
</reference>
<keyword evidence="7" id="KW-0662">Pyridine nucleotide biosynthesis</keyword>
<organism evidence="15 16">
    <name type="scientific">Leekyejoonella antrihumi</name>
    <dbReference type="NCBI Taxonomy" id="1660198"/>
    <lineage>
        <taxon>Bacteria</taxon>
        <taxon>Bacillati</taxon>
        <taxon>Actinomycetota</taxon>
        <taxon>Actinomycetes</taxon>
        <taxon>Micrococcales</taxon>
        <taxon>Dermacoccaceae</taxon>
        <taxon>Leekyejoonella</taxon>
    </lineage>
</organism>
<comment type="cofactor">
    <cofactor evidence="1">
        <name>FAD</name>
        <dbReference type="ChEBI" id="CHEBI:57692"/>
    </cofactor>
</comment>
<evidence type="ECO:0000256" key="13">
    <source>
        <dbReference type="SAM" id="MobiDB-lite"/>
    </source>
</evidence>
<evidence type="ECO:0000256" key="10">
    <source>
        <dbReference type="ARBA" id="ARBA00029426"/>
    </source>
</evidence>
<evidence type="ECO:0000256" key="11">
    <source>
        <dbReference type="ARBA" id="ARBA00030386"/>
    </source>
</evidence>
<dbReference type="GO" id="GO:0008734">
    <property type="term" value="F:L-aspartate oxidase activity"/>
    <property type="evidence" value="ECO:0007669"/>
    <property type="project" value="UniProtKB-EC"/>
</dbReference>
<keyword evidence="8" id="KW-0274">FAD</keyword>
<dbReference type="PANTHER" id="PTHR42716">
    <property type="entry name" value="L-ASPARTATE OXIDASE"/>
    <property type="match status" value="1"/>
</dbReference>
<comment type="pathway">
    <text evidence="2">Cofactor biosynthesis; NAD(+) biosynthesis; iminoaspartate from L-aspartate (oxidase route): step 1/1.</text>
</comment>
<evidence type="ECO:0000256" key="12">
    <source>
        <dbReference type="ARBA" id="ARBA00048305"/>
    </source>
</evidence>
<dbReference type="SUPFAM" id="SSF51905">
    <property type="entry name" value="FAD/NAD(P)-binding domain"/>
    <property type="match status" value="1"/>
</dbReference>
<proteinExistence type="inferred from homology"/>
<evidence type="ECO:0000313" key="15">
    <source>
        <dbReference type="EMBL" id="TWP34014.1"/>
    </source>
</evidence>
<comment type="similarity">
    <text evidence="3">Belongs to the FAD-dependent oxidoreductase 2 family. NadB subfamily.</text>
</comment>
<dbReference type="Gene3D" id="3.90.700.10">
    <property type="entry name" value="Succinate dehydrogenase/fumarate reductase flavoprotein, catalytic domain"/>
    <property type="match status" value="1"/>
</dbReference>
<feature type="region of interest" description="Disordered" evidence="13">
    <location>
        <begin position="1"/>
        <end position="26"/>
    </location>
</feature>
<name>A0A563DWC7_9MICO</name>
<evidence type="ECO:0000256" key="9">
    <source>
        <dbReference type="ARBA" id="ARBA00023002"/>
    </source>
</evidence>
<dbReference type="InterPro" id="IPR037099">
    <property type="entry name" value="Fum_R/Succ_DH_flav-like_C_sf"/>
</dbReference>
<evidence type="ECO:0000256" key="4">
    <source>
        <dbReference type="ARBA" id="ARBA00012173"/>
    </source>
</evidence>
<dbReference type="SUPFAM" id="SSF46977">
    <property type="entry name" value="Succinate dehydrogenase/fumarate reductase flavoprotein C-terminal domain"/>
    <property type="match status" value="1"/>
</dbReference>
<comment type="function">
    <text evidence="10">Catalyzes the oxidation of L-aspartate to iminoaspartate, the first step in the de novo biosynthesis of NAD(+).</text>
</comment>
<dbReference type="Pfam" id="PF00890">
    <property type="entry name" value="FAD_binding_2"/>
    <property type="match status" value="1"/>
</dbReference>
<evidence type="ECO:0000256" key="5">
    <source>
        <dbReference type="ARBA" id="ARBA00021901"/>
    </source>
</evidence>
<dbReference type="EMBL" id="VCQV01000032">
    <property type="protein sequence ID" value="TWP34014.1"/>
    <property type="molecule type" value="Genomic_DNA"/>
</dbReference>
<keyword evidence="9" id="KW-0560">Oxidoreductase</keyword>
<dbReference type="Gene3D" id="1.20.58.100">
    <property type="entry name" value="Fumarate reductase/succinate dehydrogenase flavoprotein-like, C-terminal domain"/>
    <property type="match status" value="1"/>
</dbReference>
<protein>
    <recommendedName>
        <fullName evidence="5">L-aspartate oxidase</fullName>
        <ecNumber evidence="4">1.4.3.16</ecNumber>
    </recommendedName>
    <alternativeName>
        <fullName evidence="11">Quinolinate synthase B</fullName>
    </alternativeName>
</protein>
<dbReference type="EC" id="1.4.3.16" evidence="4"/>
<dbReference type="GO" id="GO:0009435">
    <property type="term" value="P:NAD+ biosynthetic process"/>
    <property type="evidence" value="ECO:0007669"/>
    <property type="project" value="UniProtKB-UniPathway"/>
</dbReference>
<evidence type="ECO:0000256" key="8">
    <source>
        <dbReference type="ARBA" id="ARBA00022827"/>
    </source>
</evidence>
<evidence type="ECO:0000256" key="1">
    <source>
        <dbReference type="ARBA" id="ARBA00001974"/>
    </source>
</evidence>
<comment type="catalytic activity">
    <reaction evidence="12">
        <text>L-aspartate + O2 = iminosuccinate + H2O2</text>
        <dbReference type="Rhea" id="RHEA:25876"/>
        <dbReference type="ChEBI" id="CHEBI:15379"/>
        <dbReference type="ChEBI" id="CHEBI:16240"/>
        <dbReference type="ChEBI" id="CHEBI:29991"/>
        <dbReference type="ChEBI" id="CHEBI:77875"/>
        <dbReference type="EC" id="1.4.3.16"/>
    </reaction>
    <physiologicalReaction direction="left-to-right" evidence="12">
        <dbReference type="Rhea" id="RHEA:25877"/>
    </physiologicalReaction>
</comment>
<feature type="domain" description="FAD-dependent oxidoreductase 2 FAD-binding" evidence="14">
    <location>
        <begin position="34"/>
        <end position="392"/>
    </location>
</feature>
<dbReference type="PANTHER" id="PTHR42716:SF2">
    <property type="entry name" value="L-ASPARTATE OXIDASE, CHLOROPLASTIC"/>
    <property type="match status" value="1"/>
</dbReference>
<gene>
    <name evidence="15" type="ORF">FGL98_18775</name>
</gene>
<dbReference type="UniPathway" id="UPA00253">
    <property type="reaction ID" value="UER00326"/>
</dbReference>
<keyword evidence="16" id="KW-1185">Reference proteome</keyword>
<dbReference type="OrthoDB" id="9805351at2"/>
<keyword evidence="6" id="KW-0285">Flavoprotein</keyword>
<evidence type="ECO:0000256" key="7">
    <source>
        <dbReference type="ARBA" id="ARBA00022642"/>
    </source>
</evidence>
<dbReference type="SUPFAM" id="SSF56425">
    <property type="entry name" value="Succinate dehydrogenase/fumarate reductase flavoprotein, catalytic domain"/>
    <property type="match status" value="1"/>
</dbReference>
<feature type="region of interest" description="Disordered" evidence="13">
    <location>
        <begin position="407"/>
        <end position="429"/>
    </location>
</feature>
<reference evidence="15 16" key="2">
    <citation type="submission" date="2019-08" db="EMBL/GenBank/DDBJ databases">
        <title>Jejuicoccus antrihumi gen. nov., sp. nov., a new member of the family Dermacoccaceae isolated from a cave.</title>
        <authorList>
            <person name="Schumann P."/>
            <person name="Kim I.S."/>
        </authorList>
    </citation>
    <scope>NUCLEOTIDE SEQUENCE [LARGE SCALE GENOMIC DNA]</scope>
    <source>
        <strain evidence="15 16">C5-26</strain>
    </source>
</reference>
<sequence>MNPHEVLRSQAPSDTSRERRSLSAATRVAHPRPVIVGSGLAGLTAAWSLDPRNCILVTPDRLTVGAASLWAQGGIAAALADDDSPTLHAQDTLRAGAFAGDRDTVDRITAAAPDVVQLLDQLGVPFDRTADGHLDLALEGGHSRRRVAHAGDHSGATITTALAHVVSHAPHIELLEGHTATRLVTDQSGAVRGIIVQDASGTRREIDTDAVILATGGMGGLFAHTTNPTTALGQGVALAARAGARTDDLHLVQFHPTALDVGRDPMPLLTEALRGAGAVLLADDARFVDELQPRDVVAAAVWEQLTDGRRVRLDARAVLDVRTRFPSVSALAEESGLDIAHDLLPVRPAVHYSMGGVTTDARGRTSVPGLWAIGEVSRTGLHGANRLASNSLLEAVVTGQAAAQDISTRATGRWDTSVPSADPETVAPATTGASLPLERARELLDTACGVLRDGPTLQSAVDQLSAHTAGDGAYVAWLIARSALAHPHSIGGHRRTDDPGALALHGVSA</sequence>
<evidence type="ECO:0000256" key="6">
    <source>
        <dbReference type="ARBA" id="ARBA00022630"/>
    </source>
</evidence>
<dbReference type="AlphaFoldDB" id="A0A563DWC7"/>
<evidence type="ECO:0000256" key="3">
    <source>
        <dbReference type="ARBA" id="ARBA00008562"/>
    </source>
</evidence>
<evidence type="ECO:0000259" key="14">
    <source>
        <dbReference type="Pfam" id="PF00890"/>
    </source>
</evidence>
<dbReference type="RefSeq" id="WP_146319331.1">
    <property type="nucleotide sequence ID" value="NZ_VCQV01000032.1"/>
</dbReference>
<dbReference type="InterPro" id="IPR027477">
    <property type="entry name" value="Succ_DH/fumarate_Rdtase_cat_sf"/>
</dbReference>
<dbReference type="PRINTS" id="PR00368">
    <property type="entry name" value="FADPNR"/>
</dbReference>
<dbReference type="Gene3D" id="3.50.50.60">
    <property type="entry name" value="FAD/NAD(P)-binding domain"/>
    <property type="match status" value="1"/>
</dbReference>
<dbReference type="InterPro" id="IPR003953">
    <property type="entry name" value="FAD-dep_OxRdtase_2_FAD-bd"/>
</dbReference>
<evidence type="ECO:0000256" key="2">
    <source>
        <dbReference type="ARBA" id="ARBA00004950"/>
    </source>
</evidence>
<dbReference type="InterPro" id="IPR005288">
    <property type="entry name" value="NadB"/>
</dbReference>